<dbReference type="Gene3D" id="2.10.110.10">
    <property type="entry name" value="Cysteine Rich Protein"/>
    <property type="match status" value="1"/>
</dbReference>
<dbReference type="InterPro" id="IPR001781">
    <property type="entry name" value="Znf_LIM"/>
</dbReference>
<dbReference type="SMART" id="SM00132">
    <property type="entry name" value="LIM"/>
    <property type="match status" value="1"/>
</dbReference>
<dbReference type="Pfam" id="PF00412">
    <property type="entry name" value="LIM"/>
    <property type="match status" value="1"/>
</dbReference>
<dbReference type="PANTHER" id="PTHR24207">
    <property type="entry name" value="ZYX102 PROTEIN"/>
    <property type="match status" value="1"/>
</dbReference>
<dbReference type="GO" id="GO:0001725">
    <property type="term" value="C:stress fiber"/>
    <property type="evidence" value="ECO:0007669"/>
    <property type="project" value="TreeGrafter"/>
</dbReference>
<keyword evidence="3" id="KW-0862">Zinc</keyword>
<organism evidence="6 7">
    <name type="scientific">Dictyocaulus viviparus</name>
    <name type="common">Bovine lungworm</name>
    <dbReference type="NCBI Taxonomy" id="29172"/>
    <lineage>
        <taxon>Eukaryota</taxon>
        <taxon>Metazoa</taxon>
        <taxon>Ecdysozoa</taxon>
        <taxon>Nematoda</taxon>
        <taxon>Chromadorea</taxon>
        <taxon>Rhabditida</taxon>
        <taxon>Rhabditina</taxon>
        <taxon>Rhabditomorpha</taxon>
        <taxon>Strongyloidea</taxon>
        <taxon>Metastrongylidae</taxon>
        <taxon>Dictyocaulus</taxon>
    </lineage>
</organism>
<evidence type="ECO:0000256" key="1">
    <source>
        <dbReference type="ARBA" id="ARBA00022723"/>
    </source>
</evidence>
<evidence type="ECO:0000313" key="7">
    <source>
        <dbReference type="Proteomes" id="UP000053766"/>
    </source>
</evidence>
<dbReference type="PANTHER" id="PTHR24207:SF2">
    <property type="entry name" value="ZYX102 PROTEIN"/>
    <property type="match status" value="1"/>
</dbReference>
<proteinExistence type="predicted"/>
<keyword evidence="7" id="KW-1185">Reference proteome</keyword>
<dbReference type="AlphaFoldDB" id="A0A0D8XT02"/>
<reference evidence="6 7" key="1">
    <citation type="submission" date="2013-11" db="EMBL/GenBank/DDBJ databases">
        <title>Draft genome of the bovine lungworm Dictyocaulus viviparus.</title>
        <authorList>
            <person name="Mitreva M."/>
        </authorList>
    </citation>
    <scope>NUCLEOTIDE SEQUENCE [LARGE SCALE GENOMIC DNA]</scope>
    <source>
        <strain evidence="6 7">HannoverDv2000</strain>
    </source>
</reference>
<dbReference type="SUPFAM" id="SSF57716">
    <property type="entry name" value="Glucocorticoid receptor-like (DNA-binding domain)"/>
    <property type="match status" value="1"/>
</dbReference>
<keyword evidence="4" id="KW-0440">LIM domain</keyword>
<dbReference type="GO" id="GO:0005925">
    <property type="term" value="C:focal adhesion"/>
    <property type="evidence" value="ECO:0007669"/>
    <property type="project" value="TreeGrafter"/>
</dbReference>
<evidence type="ECO:0000313" key="6">
    <source>
        <dbReference type="EMBL" id="KJH47733.1"/>
    </source>
</evidence>
<gene>
    <name evidence="6" type="ORF">DICVIV_06200</name>
</gene>
<evidence type="ECO:0000256" key="3">
    <source>
        <dbReference type="ARBA" id="ARBA00022833"/>
    </source>
</evidence>
<keyword evidence="1" id="KW-0479">Metal-binding</keyword>
<dbReference type="EMBL" id="KN716295">
    <property type="protein sequence ID" value="KJH47733.1"/>
    <property type="molecule type" value="Genomic_DNA"/>
</dbReference>
<dbReference type="OrthoDB" id="5854861at2759"/>
<protein>
    <submittedName>
        <fullName evidence="6">LIM domain protein</fullName>
    </submittedName>
</protein>
<evidence type="ECO:0000259" key="5">
    <source>
        <dbReference type="SMART" id="SM00132"/>
    </source>
</evidence>
<sequence>MKRIRTVDNYQQNSRNEMYYERIVFHVNCFKCKTCGCKLAGSSFYNIDDAPTCDSCYQSLCLTYEKISVVKK</sequence>
<reference evidence="7" key="2">
    <citation type="journal article" date="2016" name="Sci. Rep.">
        <title>Dictyocaulus viviparus genome, variome and transcriptome elucidate lungworm biology and support future intervention.</title>
        <authorList>
            <person name="McNulty S.N."/>
            <person name="Strube C."/>
            <person name="Rosa B.A."/>
            <person name="Martin J.C."/>
            <person name="Tyagi R."/>
            <person name="Choi Y.J."/>
            <person name="Wang Q."/>
            <person name="Hallsworth Pepin K."/>
            <person name="Zhang X."/>
            <person name="Ozersky P."/>
            <person name="Wilson R.K."/>
            <person name="Sternberg P.W."/>
            <person name="Gasser R.B."/>
            <person name="Mitreva M."/>
        </authorList>
    </citation>
    <scope>NUCLEOTIDE SEQUENCE [LARGE SCALE GENOMIC DNA]</scope>
    <source>
        <strain evidence="7">HannoverDv2000</strain>
    </source>
</reference>
<dbReference type="GO" id="GO:0098609">
    <property type="term" value="P:cell-cell adhesion"/>
    <property type="evidence" value="ECO:0007669"/>
    <property type="project" value="TreeGrafter"/>
</dbReference>
<dbReference type="STRING" id="29172.A0A0D8XT02"/>
<dbReference type="GO" id="GO:0046872">
    <property type="term" value="F:metal ion binding"/>
    <property type="evidence" value="ECO:0007669"/>
    <property type="project" value="UniProtKB-KW"/>
</dbReference>
<evidence type="ECO:0000256" key="2">
    <source>
        <dbReference type="ARBA" id="ARBA00022737"/>
    </source>
</evidence>
<keyword evidence="2" id="KW-0677">Repeat</keyword>
<dbReference type="Proteomes" id="UP000053766">
    <property type="component" value="Unassembled WGS sequence"/>
</dbReference>
<accession>A0A0D8XT02</accession>
<name>A0A0D8XT02_DICVI</name>
<evidence type="ECO:0000256" key="4">
    <source>
        <dbReference type="ARBA" id="ARBA00023038"/>
    </source>
</evidence>
<feature type="domain" description="LIM zinc-binding" evidence="5">
    <location>
        <begin position="5"/>
        <end position="56"/>
    </location>
</feature>